<dbReference type="EC" id="3.1.1.4" evidence="10"/>
<keyword evidence="2 6" id="KW-0728">SH3 domain</keyword>
<feature type="domain" description="SH3" evidence="8">
    <location>
        <begin position="121"/>
        <end position="180"/>
    </location>
</feature>
<feature type="compositionally biased region" description="Basic and acidic residues" evidence="7">
    <location>
        <begin position="21"/>
        <end position="34"/>
    </location>
</feature>
<evidence type="ECO:0000313" key="11">
    <source>
        <dbReference type="Proteomes" id="UP000507470"/>
    </source>
</evidence>
<dbReference type="Pfam" id="PF07653">
    <property type="entry name" value="SH3_2"/>
    <property type="match status" value="1"/>
</dbReference>
<dbReference type="PANTHER" id="PTHR13943:SF77">
    <property type="entry name" value="LRAT DOMAIN-CONTAINING PROTEIN"/>
    <property type="match status" value="1"/>
</dbReference>
<dbReference type="SMART" id="SM00326">
    <property type="entry name" value="SH3"/>
    <property type="match status" value="2"/>
</dbReference>
<dbReference type="Pfam" id="PF04970">
    <property type="entry name" value="LRAT"/>
    <property type="match status" value="1"/>
</dbReference>
<comment type="similarity">
    <text evidence="1">Belongs to the H-rev107 family.</text>
</comment>
<dbReference type="PROSITE" id="PS50002">
    <property type="entry name" value="SH3"/>
    <property type="match status" value="2"/>
</dbReference>
<keyword evidence="5" id="KW-0443">Lipid metabolism</keyword>
<dbReference type="GO" id="GO:0070292">
    <property type="term" value="P:N-acylphosphatidylethanolamine metabolic process"/>
    <property type="evidence" value="ECO:0007669"/>
    <property type="project" value="TreeGrafter"/>
</dbReference>
<evidence type="ECO:0000256" key="4">
    <source>
        <dbReference type="ARBA" id="ARBA00022801"/>
    </source>
</evidence>
<dbReference type="EC" id="3.1.1.32" evidence="10"/>
<evidence type="ECO:0000256" key="1">
    <source>
        <dbReference type="ARBA" id="ARBA00007824"/>
    </source>
</evidence>
<protein>
    <submittedName>
        <fullName evidence="10">PLA2G16</fullName>
        <ecNumber evidence="10">3.1.1.32</ecNumber>
        <ecNumber evidence="10">3.1.1.4</ecNumber>
    </submittedName>
</protein>
<organism evidence="10 11">
    <name type="scientific">Mytilus coruscus</name>
    <name type="common">Sea mussel</name>
    <dbReference type="NCBI Taxonomy" id="42192"/>
    <lineage>
        <taxon>Eukaryota</taxon>
        <taxon>Metazoa</taxon>
        <taxon>Spiralia</taxon>
        <taxon>Lophotrochozoa</taxon>
        <taxon>Mollusca</taxon>
        <taxon>Bivalvia</taxon>
        <taxon>Autobranchia</taxon>
        <taxon>Pteriomorphia</taxon>
        <taxon>Mytilida</taxon>
        <taxon>Mytiloidea</taxon>
        <taxon>Mytilidae</taxon>
        <taxon>Mytilinae</taxon>
        <taxon>Mytilus</taxon>
    </lineage>
</organism>
<dbReference type="InterPro" id="IPR036028">
    <property type="entry name" value="SH3-like_dom_sf"/>
</dbReference>
<dbReference type="GO" id="GO:0008970">
    <property type="term" value="F:phospholipase A1 activity"/>
    <property type="evidence" value="ECO:0007669"/>
    <property type="project" value="UniProtKB-EC"/>
</dbReference>
<accession>A0A6J8EY29</accession>
<feature type="region of interest" description="Disordered" evidence="7">
    <location>
        <begin position="20"/>
        <end position="42"/>
    </location>
</feature>
<gene>
    <name evidence="10" type="ORF">MCOR_56303</name>
</gene>
<keyword evidence="11" id="KW-1185">Reference proteome</keyword>
<dbReference type="SUPFAM" id="SSF50044">
    <property type="entry name" value="SH3-domain"/>
    <property type="match status" value="2"/>
</dbReference>
<feature type="domain" description="SH3" evidence="8">
    <location>
        <begin position="56"/>
        <end position="115"/>
    </location>
</feature>
<dbReference type="PANTHER" id="PTHR13943">
    <property type="entry name" value="HRAS-LIKE SUPPRESSOR - RELATED"/>
    <property type="match status" value="1"/>
</dbReference>
<evidence type="ECO:0000259" key="9">
    <source>
        <dbReference type="PROSITE" id="PS51934"/>
    </source>
</evidence>
<dbReference type="PROSITE" id="PS51934">
    <property type="entry name" value="LRAT"/>
    <property type="match status" value="1"/>
</dbReference>
<dbReference type="InterPro" id="IPR001452">
    <property type="entry name" value="SH3_domain"/>
</dbReference>
<keyword evidence="4 10" id="KW-0378">Hydrolase</keyword>
<evidence type="ECO:0000256" key="6">
    <source>
        <dbReference type="PROSITE-ProRule" id="PRU00192"/>
    </source>
</evidence>
<proteinExistence type="inferred from homology"/>
<reference evidence="10 11" key="1">
    <citation type="submission" date="2020-06" db="EMBL/GenBank/DDBJ databases">
        <authorList>
            <person name="Li R."/>
            <person name="Bekaert M."/>
        </authorList>
    </citation>
    <scope>NUCLEOTIDE SEQUENCE [LARGE SCALE GENOMIC DNA]</scope>
    <source>
        <strain evidence="11">wild</strain>
    </source>
</reference>
<dbReference type="GO" id="GO:0004623">
    <property type="term" value="F:phospholipase A2 activity"/>
    <property type="evidence" value="ECO:0007669"/>
    <property type="project" value="UniProtKB-EC"/>
</dbReference>
<dbReference type="GO" id="GO:0016410">
    <property type="term" value="F:N-acyltransferase activity"/>
    <property type="evidence" value="ECO:0007669"/>
    <property type="project" value="TreeGrafter"/>
</dbReference>
<evidence type="ECO:0000256" key="5">
    <source>
        <dbReference type="ARBA" id="ARBA00023098"/>
    </source>
</evidence>
<dbReference type="InterPro" id="IPR051496">
    <property type="entry name" value="H-rev107_PLA/AT"/>
</dbReference>
<dbReference type="AlphaFoldDB" id="A0A6J8EY29"/>
<dbReference type="GO" id="GO:0005737">
    <property type="term" value="C:cytoplasm"/>
    <property type="evidence" value="ECO:0007669"/>
    <property type="project" value="TreeGrafter"/>
</dbReference>
<dbReference type="Pfam" id="PF00018">
    <property type="entry name" value="SH3_1"/>
    <property type="match status" value="1"/>
</dbReference>
<evidence type="ECO:0000256" key="2">
    <source>
        <dbReference type="ARBA" id="ARBA00022443"/>
    </source>
</evidence>
<keyword evidence="3" id="KW-0808">Transferase</keyword>
<dbReference type="Proteomes" id="UP000507470">
    <property type="component" value="Unassembled WGS sequence"/>
</dbReference>
<dbReference type="Gene3D" id="3.90.1720.10">
    <property type="entry name" value="endopeptidase domain like (from Nostoc punctiforme)"/>
    <property type="match status" value="1"/>
</dbReference>
<dbReference type="InterPro" id="IPR007053">
    <property type="entry name" value="LRAT_dom"/>
</dbReference>
<evidence type="ECO:0000256" key="7">
    <source>
        <dbReference type="SAM" id="MobiDB-lite"/>
    </source>
</evidence>
<feature type="domain" description="LRAT" evidence="9">
    <location>
        <begin position="213"/>
        <end position="288"/>
    </location>
</feature>
<dbReference type="EMBL" id="CACVKT020010008">
    <property type="protein sequence ID" value="CAC5424385.1"/>
    <property type="molecule type" value="Genomic_DNA"/>
</dbReference>
<sequence length="288" mass="33286">MKNTNDVEYYNVSGETSDLYDECREGSSEDEKPVPKRKVRRKTKRRTLGNIKLWQGSRYSAISIKPYKAKTNDELDFPKEVKFDVVGQETERWLIGEIDRRKGFFPAEYVKRIQLPGSTRQTTYIVIATKSYKAKSSSQISFQKEDKFTVVGEKSFGWLIGEINGKKGFFPSECLKIKRHQTDIENLRNKVMAQRTLKNHNRFVVDSLEEGDLIQFDRGIYSHWAVYAGDEKVIHLTGIGRKMVSDPGHSISISDVFFNRAVVMIENFWTVAGNSKATKNNSNDRRYR</sequence>
<name>A0A6J8EY29_MYTCO</name>
<evidence type="ECO:0000313" key="10">
    <source>
        <dbReference type="EMBL" id="CAC5424385.1"/>
    </source>
</evidence>
<evidence type="ECO:0000259" key="8">
    <source>
        <dbReference type="PROSITE" id="PS50002"/>
    </source>
</evidence>
<dbReference type="Gene3D" id="2.30.30.40">
    <property type="entry name" value="SH3 Domains"/>
    <property type="match status" value="2"/>
</dbReference>
<evidence type="ECO:0000256" key="3">
    <source>
        <dbReference type="ARBA" id="ARBA00022679"/>
    </source>
</evidence>
<dbReference type="OrthoDB" id="207120at2759"/>